<dbReference type="Gene3D" id="3.30.70.100">
    <property type="match status" value="1"/>
</dbReference>
<feature type="domain" description="Mechanosensitive ion channel MscS C-terminal" evidence="9">
    <location>
        <begin position="182"/>
        <end position="261"/>
    </location>
</feature>
<evidence type="ECO:0000313" key="10">
    <source>
        <dbReference type="EMBL" id="EHP30295.1"/>
    </source>
</evidence>
<dbReference type="SUPFAM" id="SSF82861">
    <property type="entry name" value="Mechanosensitive channel protein MscS (YggB), transmembrane region"/>
    <property type="match status" value="1"/>
</dbReference>
<dbReference type="HOGENOM" id="CLU_037945_1_1_7"/>
<name>B6BIE2_SULGG</name>
<dbReference type="InterPro" id="IPR008910">
    <property type="entry name" value="MSC_TM_helix"/>
</dbReference>
<feature type="transmembrane region" description="Helical" evidence="7">
    <location>
        <begin position="88"/>
        <end position="121"/>
    </location>
</feature>
<feature type="domain" description="Mechanosensitive ion channel MscS" evidence="8">
    <location>
        <begin position="109"/>
        <end position="172"/>
    </location>
</feature>
<evidence type="ECO:0000259" key="9">
    <source>
        <dbReference type="Pfam" id="PF21082"/>
    </source>
</evidence>
<dbReference type="STRING" id="929558.SMGD1_1772"/>
<dbReference type="Pfam" id="PF21082">
    <property type="entry name" value="MS_channel_3rd"/>
    <property type="match status" value="1"/>
</dbReference>
<sequence>MDKELEEVNKFYNIVIEFIANYSFQILGALIIIIIGIFVSRYVQKFVLRVMINNKIDETLSGFVANFVRFLVVAIMAILALGKLGISIAPFIAALGAISLTAGLALQGSVSNFAAGIVLVLTKPFKIGDTITVHDVYGEVEDIKLSYTSLRNEDGEQITIPNKYMIGDVLVNSFSYRVVEGNVGVAYDSDVEKAISTIKDVVLSQKDVSSENEPIVGVERFNDSSVDIAYRYWAPTKSFFKTQYDVNIKVLKALNSADITIPFPQREIRVLGEDSVSK</sequence>
<dbReference type="SUPFAM" id="SSF50182">
    <property type="entry name" value="Sm-like ribonucleoproteins"/>
    <property type="match status" value="1"/>
</dbReference>
<dbReference type="InterPro" id="IPR023408">
    <property type="entry name" value="MscS_beta-dom_sf"/>
</dbReference>
<accession>B6BIE2</accession>
<evidence type="ECO:0000256" key="5">
    <source>
        <dbReference type="ARBA" id="ARBA00022989"/>
    </source>
</evidence>
<feature type="transmembrane region" description="Helical" evidence="7">
    <location>
        <begin position="20"/>
        <end position="39"/>
    </location>
</feature>
<dbReference type="Proteomes" id="UP000006431">
    <property type="component" value="Unassembled WGS sequence"/>
</dbReference>
<dbReference type="SUPFAM" id="SSF82689">
    <property type="entry name" value="Mechanosensitive channel protein MscS (YggB), C-terminal domain"/>
    <property type="match status" value="1"/>
</dbReference>
<dbReference type="OrthoDB" id="9784565at2"/>
<evidence type="ECO:0000313" key="11">
    <source>
        <dbReference type="Proteomes" id="UP000006431"/>
    </source>
</evidence>
<keyword evidence="6 7" id="KW-0472">Membrane</keyword>
<dbReference type="GO" id="GO:0005886">
    <property type="term" value="C:plasma membrane"/>
    <property type="evidence" value="ECO:0007669"/>
    <property type="project" value="UniProtKB-SubCell"/>
</dbReference>
<keyword evidence="5 7" id="KW-1133">Transmembrane helix</keyword>
<reference evidence="10 11" key="1">
    <citation type="journal article" date="2012" name="Proc. Natl. Acad. Sci. U.S.A.">
        <title>Genome and physiology of a model Epsilonproteobacterium responsible for sulfide detoxification in marine oxygen depletion zones.</title>
        <authorList>
            <person name="Grote J."/>
            <person name="Schott T."/>
            <person name="Bruckner C.G."/>
            <person name="Glockner F.O."/>
            <person name="Jost G."/>
            <person name="Teeling H."/>
            <person name="Labrenz M."/>
            <person name="Jurgens K."/>
        </authorList>
    </citation>
    <scope>NUCLEOTIDE SEQUENCE [LARGE SCALE GENOMIC DNA]</scope>
    <source>
        <strain evidence="10 11">GD1</strain>
    </source>
</reference>
<dbReference type="Gene3D" id="1.10.287.1260">
    <property type="match status" value="1"/>
</dbReference>
<dbReference type="PANTHER" id="PTHR30221:SF1">
    <property type="entry name" value="SMALL-CONDUCTANCE MECHANOSENSITIVE CHANNEL"/>
    <property type="match status" value="1"/>
</dbReference>
<comment type="subcellular location">
    <subcellularLocation>
        <location evidence="1">Cell membrane</location>
        <topology evidence="1">Multi-pass membrane protein</topology>
    </subcellularLocation>
</comment>
<dbReference type="InterPro" id="IPR006685">
    <property type="entry name" value="MscS_channel_2nd"/>
</dbReference>
<accession>H1FVI2</accession>
<evidence type="ECO:0000256" key="4">
    <source>
        <dbReference type="ARBA" id="ARBA00022692"/>
    </source>
</evidence>
<dbReference type="InterPro" id="IPR011066">
    <property type="entry name" value="MscS_channel_C_sf"/>
</dbReference>
<dbReference type="eggNOG" id="COG0668">
    <property type="taxonomic scope" value="Bacteria"/>
</dbReference>
<comment type="caution">
    <text evidence="10">The sequence shown here is derived from an EMBL/GenBank/DDBJ whole genome shotgun (WGS) entry which is preliminary data.</text>
</comment>
<dbReference type="EMBL" id="AFRZ01000001">
    <property type="protein sequence ID" value="EHP30295.1"/>
    <property type="molecule type" value="Genomic_DNA"/>
</dbReference>
<gene>
    <name evidence="10" type="ORF">SMGD1_1772</name>
</gene>
<dbReference type="PATRIC" id="fig|929558.5.peg.1767"/>
<dbReference type="PANTHER" id="PTHR30221">
    <property type="entry name" value="SMALL-CONDUCTANCE MECHANOSENSITIVE CHANNEL"/>
    <property type="match status" value="1"/>
</dbReference>
<evidence type="ECO:0000256" key="6">
    <source>
        <dbReference type="ARBA" id="ARBA00023136"/>
    </source>
</evidence>
<organism evidence="10 11">
    <name type="scientific">Sulfurimonas gotlandica (strain DSM 19862 / JCM 16533 / GD1)</name>
    <dbReference type="NCBI Taxonomy" id="929558"/>
    <lineage>
        <taxon>Bacteria</taxon>
        <taxon>Pseudomonadati</taxon>
        <taxon>Campylobacterota</taxon>
        <taxon>Epsilonproteobacteria</taxon>
        <taxon>Campylobacterales</taxon>
        <taxon>Sulfurimonadaceae</taxon>
        <taxon>Sulfurimonas</taxon>
    </lineage>
</organism>
<dbReference type="RefSeq" id="WP_008336444.1">
    <property type="nucleotide sequence ID" value="NZ_AFRZ01000001.1"/>
</dbReference>
<evidence type="ECO:0000256" key="1">
    <source>
        <dbReference type="ARBA" id="ARBA00004651"/>
    </source>
</evidence>
<dbReference type="Pfam" id="PF05552">
    <property type="entry name" value="MS_channel_1st_1"/>
    <property type="match status" value="1"/>
</dbReference>
<dbReference type="Gene3D" id="2.30.30.60">
    <property type="match status" value="1"/>
</dbReference>
<dbReference type="InterPro" id="IPR049278">
    <property type="entry name" value="MS_channel_C"/>
</dbReference>
<protein>
    <submittedName>
        <fullName evidence="10">Mechanosensitive ion channel</fullName>
    </submittedName>
</protein>
<feature type="transmembrane region" description="Helical" evidence="7">
    <location>
        <begin position="60"/>
        <end position="82"/>
    </location>
</feature>
<dbReference type="AlphaFoldDB" id="B6BIE2"/>
<keyword evidence="4 7" id="KW-0812">Transmembrane</keyword>
<dbReference type="GO" id="GO:0008381">
    <property type="term" value="F:mechanosensitive monoatomic ion channel activity"/>
    <property type="evidence" value="ECO:0007669"/>
    <property type="project" value="InterPro"/>
</dbReference>
<comment type="similarity">
    <text evidence="2">Belongs to the MscS (TC 1.A.23) family.</text>
</comment>
<dbReference type="InterPro" id="IPR010920">
    <property type="entry name" value="LSM_dom_sf"/>
</dbReference>
<evidence type="ECO:0000256" key="7">
    <source>
        <dbReference type="SAM" id="Phobius"/>
    </source>
</evidence>
<keyword evidence="3" id="KW-1003">Cell membrane</keyword>
<evidence type="ECO:0000256" key="3">
    <source>
        <dbReference type="ARBA" id="ARBA00022475"/>
    </source>
</evidence>
<keyword evidence="11" id="KW-1185">Reference proteome</keyword>
<evidence type="ECO:0000259" key="8">
    <source>
        <dbReference type="Pfam" id="PF00924"/>
    </source>
</evidence>
<dbReference type="Pfam" id="PF00924">
    <property type="entry name" value="MS_channel_2nd"/>
    <property type="match status" value="1"/>
</dbReference>
<evidence type="ECO:0000256" key="2">
    <source>
        <dbReference type="ARBA" id="ARBA00008017"/>
    </source>
</evidence>
<dbReference type="InterPro" id="IPR045275">
    <property type="entry name" value="MscS_archaea/bacteria_type"/>
</dbReference>
<dbReference type="InterPro" id="IPR011014">
    <property type="entry name" value="MscS_channel_TM-2"/>
</dbReference>
<proteinExistence type="inferred from homology"/>